<keyword evidence="2" id="KW-1133">Transmembrane helix</keyword>
<proteinExistence type="predicted"/>
<dbReference type="Proteomes" id="UP000605846">
    <property type="component" value="Unassembled WGS sequence"/>
</dbReference>
<evidence type="ECO:0000313" key="3">
    <source>
        <dbReference type="EMBL" id="KAF7727761.1"/>
    </source>
</evidence>
<reference evidence="3" key="1">
    <citation type="submission" date="2020-01" db="EMBL/GenBank/DDBJ databases">
        <title>Genome Sequencing of Three Apophysomyces-Like Fungal Strains Confirms a Novel Fungal Genus in the Mucoromycota with divergent Burkholderia-like Endosymbiotic Bacteria.</title>
        <authorList>
            <person name="Stajich J.E."/>
            <person name="Macias A.M."/>
            <person name="Carter-House D."/>
            <person name="Lovett B."/>
            <person name="Kasson L.R."/>
            <person name="Berry K."/>
            <person name="Grigoriev I."/>
            <person name="Chang Y."/>
            <person name="Spatafora J."/>
            <person name="Kasson M.T."/>
        </authorList>
    </citation>
    <scope>NUCLEOTIDE SEQUENCE</scope>
    <source>
        <strain evidence="3">NRRL A-21654</strain>
    </source>
</reference>
<evidence type="ECO:0000313" key="4">
    <source>
        <dbReference type="Proteomes" id="UP000605846"/>
    </source>
</evidence>
<name>A0A8H7BUK6_9FUNG</name>
<dbReference type="AlphaFoldDB" id="A0A8H7BUK6"/>
<evidence type="ECO:0000256" key="1">
    <source>
        <dbReference type="SAM" id="MobiDB-lite"/>
    </source>
</evidence>
<gene>
    <name evidence="3" type="ORF">EC973_007220</name>
</gene>
<keyword evidence="4" id="KW-1185">Reference proteome</keyword>
<sequence length="453" mass="50703">MFASVKADISSFGLPRHDHCALAFNGSFYIFGGQPTHSDLLMTFSTSIALPPVVRFLQIDQHMPRNSACVVTSYGQTIFPCNQTLNLQTLRWESAQALNGLYPNVTMALWNDILVVAGDITSVFDVRLPSSWVQLPIRALTPAPGVNARMAVTSRWVLHFTTTVQIPPTTNGIPLFYYNTTVHCFDPIALIWRGRLIDFAILTEQINVATISSDTLLIAPSRLSRAPLSGKETVSLPEETMWKLSVSKEEPRCNLSRIAPVSYRPVAGASMTTIFKDQLVVFYGGDYVDQDNLLFWNVTSSQFLDPPAWWLQSYRSPSSTTQQKPLSTQQTSSKNSIYVAIILGALLGMLALLVISVGCYFLYQHRRRRRRDSLATNLVQPTCVPDSEQNTFTYITNLRRGLSSMTTQSAPSAIPREETTPASEDSDTRRHSRFTEHFDMKTLLLHPEVQQKS</sequence>
<accession>A0A8H7BUK6</accession>
<dbReference type="Gene3D" id="2.120.10.80">
    <property type="entry name" value="Kelch-type beta propeller"/>
    <property type="match status" value="1"/>
</dbReference>
<dbReference type="InterPro" id="IPR015915">
    <property type="entry name" value="Kelch-typ_b-propeller"/>
</dbReference>
<dbReference type="OrthoDB" id="2261187at2759"/>
<feature type="region of interest" description="Disordered" evidence="1">
    <location>
        <begin position="405"/>
        <end position="431"/>
    </location>
</feature>
<keyword evidence="2" id="KW-0472">Membrane</keyword>
<protein>
    <submittedName>
        <fullName evidence="3">Uncharacterized protein</fullName>
    </submittedName>
</protein>
<feature type="transmembrane region" description="Helical" evidence="2">
    <location>
        <begin position="337"/>
        <end position="363"/>
    </location>
</feature>
<dbReference type="EMBL" id="JABAYA010000050">
    <property type="protein sequence ID" value="KAF7727761.1"/>
    <property type="molecule type" value="Genomic_DNA"/>
</dbReference>
<evidence type="ECO:0000256" key="2">
    <source>
        <dbReference type="SAM" id="Phobius"/>
    </source>
</evidence>
<organism evidence="3 4">
    <name type="scientific">Apophysomyces ossiformis</name>
    <dbReference type="NCBI Taxonomy" id="679940"/>
    <lineage>
        <taxon>Eukaryota</taxon>
        <taxon>Fungi</taxon>
        <taxon>Fungi incertae sedis</taxon>
        <taxon>Mucoromycota</taxon>
        <taxon>Mucoromycotina</taxon>
        <taxon>Mucoromycetes</taxon>
        <taxon>Mucorales</taxon>
        <taxon>Mucorineae</taxon>
        <taxon>Mucoraceae</taxon>
        <taxon>Apophysomyces</taxon>
    </lineage>
</organism>
<dbReference type="SUPFAM" id="SSF117281">
    <property type="entry name" value="Kelch motif"/>
    <property type="match status" value="1"/>
</dbReference>
<comment type="caution">
    <text evidence="3">The sequence shown here is derived from an EMBL/GenBank/DDBJ whole genome shotgun (WGS) entry which is preliminary data.</text>
</comment>
<keyword evidence="2" id="KW-0812">Transmembrane</keyword>